<reference evidence="2 3" key="1">
    <citation type="journal article" date="2018" name="Int. J. Syst. Evol. Microbiol.">
        <title>Micromonospora globbae sp. nov., an endophytic actinomycete isolated from roots of Globba winitii C. H. Wright.</title>
        <authorList>
            <person name="Kuncharoen N."/>
            <person name="Pittayakhajonwut P."/>
            <person name="Tanasupawat S."/>
        </authorList>
    </citation>
    <scope>NUCLEOTIDE SEQUENCE [LARGE SCALE GENOMIC DNA]</scope>
    <source>
        <strain evidence="2 3">WPS1-2</strain>
    </source>
</reference>
<feature type="chain" id="PRO_5038478902" description="PknH-like extracellular domain-containing protein" evidence="1">
    <location>
        <begin position="17"/>
        <end position="269"/>
    </location>
</feature>
<dbReference type="EMBL" id="RAQQ01000045">
    <property type="protein sequence ID" value="RKF22862.1"/>
    <property type="molecule type" value="Genomic_DNA"/>
</dbReference>
<protein>
    <recommendedName>
        <fullName evidence="4">PknH-like extracellular domain-containing protein</fullName>
    </recommendedName>
</protein>
<evidence type="ECO:0000256" key="1">
    <source>
        <dbReference type="SAM" id="SignalP"/>
    </source>
</evidence>
<accession>A0A420EQA2</accession>
<name>A0A420EQA2_9ACTN</name>
<gene>
    <name evidence="2" type="ORF">D7I43_30995</name>
</gene>
<dbReference type="AlphaFoldDB" id="A0A420EQA2"/>
<feature type="signal peptide" evidence="1">
    <location>
        <begin position="1"/>
        <end position="16"/>
    </location>
</feature>
<keyword evidence="1" id="KW-0732">Signal</keyword>
<dbReference type="Proteomes" id="UP000285744">
    <property type="component" value="Unassembled WGS sequence"/>
</dbReference>
<sequence length="269" mass="28103">MIAAVTAVGFAVTAMAALGSMAPSTSGGATSSVAPQVSPPSVVPSASPSVAPAVAIPPEALLQPEDVGPGLVIERVNVLEDGTGYYANAMAVKSVLLPVQAMCPAYQALNLPPRSSRYYREHTVQRPATTRGRPEQIDPEVQESVVRLTDEATAAKVLDDVRLVVTTCARYVSAGPITQGGVVAQAEATHEWSALDADFIGAGSLIVRHSISVRRAGSGEMVERSAYLSGYVRVGDLVAVLTQLDDDPQRARDLTVRAAQRLCAATPRC</sequence>
<evidence type="ECO:0000313" key="2">
    <source>
        <dbReference type="EMBL" id="RKF22862.1"/>
    </source>
</evidence>
<organism evidence="2 3">
    <name type="scientific">Micromonospora globbae</name>
    <dbReference type="NCBI Taxonomy" id="1894969"/>
    <lineage>
        <taxon>Bacteria</taxon>
        <taxon>Bacillati</taxon>
        <taxon>Actinomycetota</taxon>
        <taxon>Actinomycetes</taxon>
        <taxon>Micromonosporales</taxon>
        <taxon>Micromonosporaceae</taxon>
        <taxon>Micromonospora</taxon>
    </lineage>
</organism>
<proteinExistence type="predicted"/>
<comment type="caution">
    <text evidence="2">The sequence shown here is derived from an EMBL/GenBank/DDBJ whole genome shotgun (WGS) entry which is preliminary data.</text>
</comment>
<evidence type="ECO:0008006" key="4">
    <source>
        <dbReference type="Google" id="ProtNLM"/>
    </source>
</evidence>
<evidence type="ECO:0000313" key="3">
    <source>
        <dbReference type="Proteomes" id="UP000285744"/>
    </source>
</evidence>